<evidence type="ECO:0000256" key="2">
    <source>
        <dbReference type="ARBA" id="ARBA00023002"/>
    </source>
</evidence>
<dbReference type="InterPro" id="IPR033922">
    <property type="entry name" value="NAD_bind_Glu_DH"/>
</dbReference>
<feature type="binding site" evidence="5">
    <location>
        <position position="216"/>
    </location>
    <ligand>
        <name>NAD(+)</name>
        <dbReference type="ChEBI" id="CHEBI:57540"/>
    </ligand>
</feature>
<comment type="similarity">
    <text evidence="1 3 7">Belongs to the Glu/Leu/Phe/Val dehydrogenases family.</text>
</comment>
<proteinExistence type="inferred from homology"/>
<keyword evidence="10" id="KW-1185">Reference proteome</keyword>
<feature type="binding site" evidence="5">
    <location>
        <position position="375"/>
    </location>
    <ligand>
        <name>substrate</name>
    </ligand>
</feature>
<dbReference type="PRINTS" id="PR00082">
    <property type="entry name" value="GLFDHDRGNASE"/>
</dbReference>
<organism evidence="9 10">
    <name type="scientific">Phycisphaera mikurensis (strain NBRC 102666 / KCTC 22515 / FYK2301M01)</name>
    <dbReference type="NCBI Taxonomy" id="1142394"/>
    <lineage>
        <taxon>Bacteria</taxon>
        <taxon>Pseudomonadati</taxon>
        <taxon>Planctomycetota</taxon>
        <taxon>Phycisphaerae</taxon>
        <taxon>Phycisphaerales</taxon>
        <taxon>Phycisphaeraceae</taxon>
        <taxon>Phycisphaera</taxon>
    </lineage>
</organism>
<dbReference type="PROSITE" id="PS00074">
    <property type="entry name" value="GLFV_DEHYDROGENASE"/>
    <property type="match status" value="1"/>
</dbReference>
<dbReference type="InterPro" id="IPR036291">
    <property type="entry name" value="NAD(P)-bd_dom_sf"/>
</dbReference>
<dbReference type="SUPFAM" id="SSF51735">
    <property type="entry name" value="NAD(P)-binding Rossmann-fold domains"/>
    <property type="match status" value="1"/>
</dbReference>
<dbReference type="InterPro" id="IPR006095">
    <property type="entry name" value="Glu/Leu/Phe/Val/Trp_DH"/>
</dbReference>
<dbReference type="GO" id="GO:0004352">
    <property type="term" value="F:glutamate dehydrogenase (NAD+) activity"/>
    <property type="evidence" value="ECO:0007669"/>
    <property type="project" value="TreeGrafter"/>
</dbReference>
<evidence type="ECO:0000313" key="9">
    <source>
        <dbReference type="EMBL" id="BAM03420.1"/>
    </source>
</evidence>
<evidence type="ECO:0000313" key="10">
    <source>
        <dbReference type="Proteomes" id="UP000007881"/>
    </source>
</evidence>
<dbReference type="Pfam" id="PF02812">
    <property type="entry name" value="ELFV_dehydrog_N"/>
    <property type="match status" value="1"/>
</dbReference>
<feature type="binding site" evidence="5">
    <location>
        <position position="116"/>
    </location>
    <ligand>
        <name>substrate</name>
    </ligand>
</feature>
<feature type="binding site" evidence="5">
    <location>
        <position position="92"/>
    </location>
    <ligand>
        <name>substrate</name>
    </ligand>
</feature>
<name>I0IDT2_PHYMF</name>
<dbReference type="KEGG" id="phm:PSMK_12610"/>
<dbReference type="STRING" id="1142394.PSMK_12610"/>
<dbReference type="EMBL" id="AP012338">
    <property type="protein sequence ID" value="BAM03420.1"/>
    <property type="molecule type" value="Genomic_DNA"/>
</dbReference>
<evidence type="ECO:0000256" key="4">
    <source>
        <dbReference type="PIRSR" id="PIRSR000185-1"/>
    </source>
</evidence>
<sequence>MSESVDRPATEPAPEAGEAIAFRPTRHTLYQETIGSVMHACDLLDQPQHLRLILAEPKTEVMVHFPVKMDDGEYRLFKGYRVQHNNILGPFKGGIRYHPDVSLDHVKSLAVLMTMKCSLARLPLGGAKGGVQCDPRALSPSEAMRLTRRFTSALGDNIGPAHDIPAPDVGTTAAMMGWMADTYINISDARGRSNGQAVVTGKPVAFGGSAGREKATGQGLVYVLQQTLPELDVDPAAMSVSVIGYGNVGSWTSRILAKGGARIEAVMDHTGAVHKPGGLDTEALAQHVESAGGVGGFGGAEPIDTPTFYGLGVDVLIPAALEQMITETEAQHVNARVVAEAANAPTTPAGDAVLAERGIEVLPAILCNAGGVCVSYMEWRQNRAAETWALERVDRELRDLMNAAAQRVKLARHRFGCDMRTAAYVAALDRIGDVYSVRGIFP</sequence>
<reference evidence="9 10" key="1">
    <citation type="submission" date="2012-02" db="EMBL/GenBank/DDBJ databases">
        <title>Complete genome sequence of Phycisphaera mikurensis NBRC 102666.</title>
        <authorList>
            <person name="Ankai A."/>
            <person name="Hosoyama A."/>
            <person name="Terui Y."/>
            <person name="Sekine M."/>
            <person name="Fukai R."/>
            <person name="Kato Y."/>
            <person name="Nakamura S."/>
            <person name="Yamada-Narita S."/>
            <person name="Kawakoshi A."/>
            <person name="Fukunaga Y."/>
            <person name="Yamazaki S."/>
            <person name="Fujita N."/>
        </authorList>
    </citation>
    <scope>NUCLEOTIDE SEQUENCE [LARGE SCALE GENOMIC DNA]</scope>
    <source>
        <strain evidence="10">NBRC 102666 / KCTC 22515 / FYK2301M01</strain>
    </source>
</reference>
<keyword evidence="5" id="KW-0520">NAD</keyword>
<dbReference type="GO" id="GO:0000166">
    <property type="term" value="F:nucleotide binding"/>
    <property type="evidence" value="ECO:0007669"/>
    <property type="project" value="UniProtKB-KW"/>
</dbReference>
<dbReference type="InterPro" id="IPR014362">
    <property type="entry name" value="Glu_DH"/>
</dbReference>
<gene>
    <name evidence="9" type="ordered locus">PSMK_12610</name>
</gene>
<dbReference type="GO" id="GO:0006538">
    <property type="term" value="P:L-glutamate catabolic process"/>
    <property type="evidence" value="ECO:0007669"/>
    <property type="project" value="TreeGrafter"/>
</dbReference>
<evidence type="ECO:0000256" key="7">
    <source>
        <dbReference type="RuleBase" id="RU004417"/>
    </source>
</evidence>
<dbReference type="AlphaFoldDB" id="I0IDT2"/>
<evidence type="ECO:0000259" key="8">
    <source>
        <dbReference type="SMART" id="SM00839"/>
    </source>
</evidence>
<dbReference type="InterPro" id="IPR033524">
    <property type="entry name" value="Glu/Leu/Phe/Val_DH_AS"/>
</dbReference>
<dbReference type="Gene3D" id="3.40.50.720">
    <property type="entry name" value="NAD(P)-binding Rossmann-like Domain"/>
    <property type="match status" value="1"/>
</dbReference>
<evidence type="ECO:0000256" key="6">
    <source>
        <dbReference type="PIRSR" id="PIRSR000185-3"/>
    </source>
</evidence>
<keyword evidence="5" id="KW-0547">Nucleotide-binding</keyword>
<feature type="domain" description="Glutamate/phenylalanine/leucine/valine/L-tryptophan dehydrogenase C-terminal" evidence="8">
    <location>
        <begin position="209"/>
        <end position="439"/>
    </location>
</feature>
<dbReference type="Proteomes" id="UP000007881">
    <property type="component" value="Chromosome"/>
</dbReference>
<accession>I0IDT2</accession>
<dbReference type="HOGENOM" id="CLU_025763_1_2_0"/>
<dbReference type="RefSeq" id="WP_014436639.1">
    <property type="nucleotide sequence ID" value="NC_017080.1"/>
</dbReference>
<feature type="site" description="Important for catalysis" evidence="6">
    <location>
        <position position="168"/>
    </location>
</feature>
<dbReference type="Gene3D" id="3.40.50.10860">
    <property type="entry name" value="Leucine Dehydrogenase, chain A, domain 1"/>
    <property type="match status" value="1"/>
</dbReference>
<evidence type="ECO:0000256" key="1">
    <source>
        <dbReference type="ARBA" id="ARBA00006382"/>
    </source>
</evidence>
<evidence type="ECO:0000256" key="5">
    <source>
        <dbReference type="PIRSR" id="PIRSR000185-2"/>
    </source>
</evidence>
<dbReference type="PANTHER" id="PTHR11606">
    <property type="entry name" value="GLUTAMATE DEHYDROGENASE"/>
    <property type="match status" value="1"/>
</dbReference>
<dbReference type="PANTHER" id="PTHR11606:SF13">
    <property type="entry name" value="GLUTAMATE DEHYDROGENASE 1, MITOCHONDRIAL"/>
    <property type="match status" value="1"/>
</dbReference>
<evidence type="ECO:0000256" key="3">
    <source>
        <dbReference type="PIRNR" id="PIRNR000185"/>
    </source>
</evidence>
<dbReference type="CDD" id="cd01076">
    <property type="entry name" value="NAD_bind_1_Glu_DH"/>
    <property type="match status" value="1"/>
</dbReference>
<dbReference type="Pfam" id="PF00208">
    <property type="entry name" value="ELFV_dehydrog"/>
    <property type="match status" value="1"/>
</dbReference>
<dbReference type="InterPro" id="IPR006097">
    <property type="entry name" value="Glu/Leu/Phe/Val/Trp_DH_dimer"/>
</dbReference>
<feature type="binding site" evidence="5">
    <location>
        <position position="247"/>
    </location>
    <ligand>
        <name>NAD(+)</name>
        <dbReference type="ChEBI" id="CHEBI:57540"/>
    </ligand>
</feature>
<dbReference type="PIRSF" id="PIRSF000185">
    <property type="entry name" value="Glu_DH"/>
    <property type="match status" value="1"/>
</dbReference>
<dbReference type="PATRIC" id="fig|1142394.8.peg.1298"/>
<keyword evidence="2 3" id="KW-0560">Oxidoreductase</keyword>
<feature type="active site" description="Proton donor" evidence="4">
    <location>
        <position position="128"/>
    </location>
</feature>
<dbReference type="InterPro" id="IPR006096">
    <property type="entry name" value="Glu/Leu/Phe/Val/Trp_DH_C"/>
</dbReference>
<protein>
    <recommendedName>
        <fullName evidence="3">Glutamate dehydrogenase</fullName>
    </recommendedName>
</protein>
<dbReference type="eggNOG" id="COG0334">
    <property type="taxonomic scope" value="Bacteria"/>
</dbReference>
<dbReference type="SMART" id="SM00839">
    <property type="entry name" value="ELFV_dehydrog"/>
    <property type="match status" value="1"/>
</dbReference>
<dbReference type="SUPFAM" id="SSF53223">
    <property type="entry name" value="Aminoacid dehydrogenase-like, N-terminal domain"/>
    <property type="match status" value="1"/>
</dbReference>
<dbReference type="OrthoDB" id="9803297at2"/>
<dbReference type="InterPro" id="IPR046346">
    <property type="entry name" value="Aminoacid_DH-like_N_sf"/>
</dbReference>